<dbReference type="RefSeq" id="WP_185030847.1">
    <property type="nucleotide sequence ID" value="NZ_BNBN01000008.1"/>
</dbReference>
<feature type="signal peptide" evidence="1">
    <location>
        <begin position="1"/>
        <end position="43"/>
    </location>
</feature>
<evidence type="ECO:0000313" key="2">
    <source>
        <dbReference type="EMBL" id="MBB6436441.1"/>
    </source>
</evidence>
<keyword evidence="1" id="KW-0732">Signal</keyword>
<feature type="chain" id="PRO_5030709361" description="Secreted protein" evidence="1">
    <location>
        <begin position="44"/>
        <end position="183"/>
    </location>
</feature>
<dbReference type="Proteomes" id="UP000540423">
    <property type="component" value="Unassembled WGS sequence"/>
</dbReference>
<dbReference type="AlphaFoldDB" id="A0A7X0LQZ5"/>
<reference evidence="2 3" key="1">
    <citation type="submission" date="2020-08" db="EMBL/GenBank/DDBJ databases">
        <title>Genomic Encyclopedia of Type Strains, Phase IV (KMG-IV): sequencing the most valuable type-strain genomes for metagenomic binning, comparative biology and taxonomic classification.</title>
        <authorList>
            <person name="Goeker M."/>
        </authorList>
    </citation>
    <scope>NUCLEOTIDE SEQUENCE [LARGE SCALE GENOMIC DNA]</scope>
    <source>
        <strain evidence="2 3">DSM 40141</strain>
    </source>
</reference>
<accession>A0A7X0LQZ5</accession>
<evidence type="ECO:0000313" key="3">
    <source>
        <dbReference type="Proteomes" id="UP000540423"/>
    </source>
</evidence>
<protein>
    <recommendedName>
        <fullName evidence="4">Secreted protein</fullName>
    </recommendedName>
</protein>
<comment type="caution">
    <text evidence="2">The sequence shown here is derived from an EMBL/GenBank/DDBJ whole genome shotgun (WGS) entry which is preliminary data.</text>
</comment>
<name>A0A7X0LQZ5_9ACTN</name>
<proteinExistence type="predicted"/>
<organism evidence="2 3">
    <name type="scientific">Streptomyces candidus</name>
    <dbReference type="NCBI Taxonomy" id="67283"/>
    <lineage>
        <taxon>Bacteria</taxon>
        <taxon>Bacillati</taxon>
        <taxon>Actinomycetota</taxon>
        <taxon>Actinomycetes</taxon>
        <taxon>Kitasatosporales</taxon>
        <taxon>Streptomycetaceae</taxon>
        <taxon>Streptomyces</taxon>
    </lineage>
</organism>
<keyword evidence="3" id="KW-1185">Reference proteome</keyword>
<sequence>MHTPAPTAPAHARPRAVHWLTTAAATAAVIAGAALLQPAAATASPDTAAAAQARPAPDAQAATYPLECRGGAPRVVNRATGDLDGDGHLETVAVVRCDAGIGTPPSGVYVLTSPHRVVATLLDPGDGENVTEIAVAEGAVAATLLGYSSDAVARCCPDRMQKVKWQWRNGKFTRSATPDARGV</sequence>
<evidence type="ECO:0000256" key="1">
    <source>
        <dbReference type="SAM" id="SignalP"/>
    </source>
</evidence>
<evidence type="ECO:0008006" key="4">
    <source>
        <dbReference type="Google" id="ProtNLM"/>
    </source>
</evidence>
<gene>
    <name evidence="2" type="ORF">HNQ79_002905</name>
</gene>
<dbReference type="EMBL" id="JACHEM010000006">
    <property type="protein sequence ID" value="MBB6436441.1"/>
    <property type="molecule type" value="Genomic_DNA"/>
</dbReference>